<evidence type="ECO:0000256" key="4">
    <source>
        <dbReference type="ARBA" id="ARBA00022989"/>
    </source>
</evidence>
<keyword evidence="5 7" id="KW-0472">Membrane</keyword>
<evidence type="ECO:0000256" key="1">
    <source>
        <dbReference type="ARBA" id="ARBA00004141"/>
    </source>
</evidence>
<dbReference type="AlphaFoldDB" id="A0A511CAB7"/>
<evidence type="ECO:0000256" key="6">
    <source>
        <dbReference type="RuleBase" id="RU003376"/>
    </source>
</evidence>
<reference evidence="9 10" key="1">
    <citation type="submission" date="2019-07" db="EMBL/GenBank/DDBJ databases">
        <title>Whole genome shotgun sequence of Flavobacterium glycines NBRC 105008.</title>
        <authorList>
            <person name="Hosoyama A."/>
            <person name="Uohara A."/>
            <person name="Ohji S."/>
            <person name="Ichikawa N."/>
        </authorList>
    </citation>
    <scope>NUCLEOTIDE SEQUENCE [LARGE SCALE GENOMIC DNA]</scope>
    <source>
        <strain evidence="9 10">NBRC 105008</strain>
    </source>
</reference>
<evidence type="ECO:0000256" key="7">
    <source>
        <dbReference type="SAM" id="Phobius"/>
    </source>
</evidence>
<feature type="transmembrane region" description="Helical" evidence="7">
    <location>
        <begin position="194"/>
        <end position="214"/>
    </location>
</feature>
<accession>A0A511CAB7</accession>
<dbReference type="PANTHER" id="PTHR11403:SF6">
    <property type="entry name" value="NITRIC OXIDE REDUCTASE SUBUNIT E"/>
    <property type="match status" value="1"/>
</dbReference>
<dbReference type="Gene3D" id="1.20.120.80">
    <property type="entry name" value="Cytochrome c oxidase, subunit III, four-helix bundle"/>
    <property type="match status" value="1"/>
</dbReference>
<feature type="transmembrane region" description="Helical" evidence="7">
    <location>
        <begin position="114"/>
        <end position="132"/>
    </location>
</feature>
<dbReference type="InterPro" id="IPR035973">
    <property type="entry name" value="Cyt_c_oxidase_su3-like_sf"/>
</dbReference>
<organism evidence="9 10">
    <name type="scientific">Flavobacterium glycines</name>
    <dbReference type="NCBI Taxonomy" id="551990"/>
    <lineage>
        <taxon>Bacteria</taxon>
        <taxon>Pseudomonadati</taxon>
        <taxon>Bacteroidota</taxon>
        <taxon>Flavobacteriia</taxon>
        <taxon>Flavobacteriales</taxon>
        <taxon>Flavobacteriaceae</taxon>
        <taxon>Flavobacterium</taxon>
    </lineage>
</organism>
<gene>
    <name evidence="9" type="primary">norE</name>
    <name evidence="9" type="ORF">FGL01_03490</name>
</gene>
<sequence>MTFIYGILQSKITNLQSKIITYMEILKINYKNIYYPPGGILMWIIIFLELITFGMAMVALVFYGSEQTELFHQSRLQLNTTFGAINTVFLLSSGFFMANAVQQFKEKNIQKSSFYFKLTMLGGILFLILKSLEYYHKIESGISLDTNMFFTFYWLLTGFHLIHVIIGLVILIWTNCGMTKQNSDTQIEDVEACAAFWHMCDLIWLLLFPILYLIF</sequence>
<evidence type="ECO:0000256" key="3">
    <source>
        <dbReference type="ARBA" id="ARBA00022692"/>
    </source>
</evidence>
<evidence type="ECO:0000256" key="2">
    <source>
        <dbReference type="ARBA" id="ARBA00010581"/>
    </source>
</evidence>
<protein>
    <recommendedName>
        <fullName evidence="8">Heme-copper oxidase subunit III family profile domain-containing protein</fullName>
    </recommendedName>
</protein>
<evidence type="ECO:0000313" key="9">
    <source>
        <dbReference type="EMBL" id="GEL09610.1"/>
    </source>
</evidence>
<evidence type="ECO:0000259" key="8">
    <source>
        <dbReference type="PROSITE" id="PS50253"/>
    </source>
</evidence>
<dbReference type="InterPro" id="IPR024791">
    <property type="entry name" value="Cyt_c/ubiquinol_Oxase_su3"/>
</dbReference>
<dbReference type="Pfam" id="PF00510">
    <property type="entry name" value="COX3"/>
    <property type="match status" value="1"/>
</dbReference>
<dbReference type="InterPro" id="IPR000298">
    <property type="entry name" value="Cyt_c_oxidase-like_su3"/>
</dbReference>
<comment type="caution">
    <text evidence="9">The sequence shown here is derived from an EMBL/GenBank/DDBJ whole genome shotgun (WGS) entry which is preliminary data.</text>
</comment>
<dbReference type="GO" id="GO:0019646">
    <property type="term" value="P:aerobic electron transport chain"/>
    <property type="evidence" value="ECO:0007669"/>
    <property type="project" value="InterPro"/>
</dbReference>
<feature type="domain" description="Heme-copper oxidase subunit III family profile" evidence="8">
    <location>
        <begin position="1"/>
        <end position="215"/>
    </location>
</feature>
<feature type="transmembrane region" description="Helical" evidence="7">
    <location>
        <begin position="152"/>
        <end position="173"/>
    </location>
</feature>
<dbReference type="GO" id="GO:0005886">
    <property type="term" value="C:plasma membrane"/>
    <property type="evidence" value="ECO:0007669"/>
    <property type="project" value="UniProtKB-SubCell"/>
</dbReference>
<dbReference type="PROSITE" id="PS50253">
    <property type="entry name" value="COX3"/>
    <property type="match status" value="1"/>
</dbReference>
<feature type="transmembrane region" description="Helical" evidence="7">
    <location>
        <begin position="40"/>
        <end position="63"/>
    </location>
</feature>
<feature type="transmembrane region" description="Helical" evidence="7">
    <location>
        <begin position="83"/>
        <end position="102"/>
    </location>
</feature>
<dbReference type="InterPro" id="IPR013833">
    <property type="entry name" value="Cyt_c_oxidase_su3_a-hlx"/>
</dbReference>
<evidence type="ECO:0000313" key="10">
    <source>
        <dbReference type="Proteomes" id="UP000321579"/>
    </source>
</evidence>
<keyword evidence="4 7" id="KW-1133">Transmembrane helix</keyword>
<name>A0A511CAB7_9FLAO</name>
<dbReference type="GO" id="GO:0004129">
    <property type="term" value="F:cytochrome-c oxidase activity"/>
    <property type="evidence" value="ECO:0007669"/>
    <property type="project" value="InterPro"/>
</dbReference>
<proteinExistence type="inferred from homology"/>
<comment type="subcellular location">
    <subcellularLocation>
        <location evidence="6">Cell membrane</location>
        <topology evidence="6">Multi-pass membrane protein</topology>
    </subcellularLocation>
    <subcellularLocation>
        <location evidence="1">Membrane</location>
        <topology evidence="1">Multi-pass membrane protein</topology>
    </subcellularLocation>
</comment>
<comment type="similarity">
    <text evidence="2 6">Belongs to the cytochrome c oxidase subunit 3 family.</text>
</comment>
<keyword evidence="3 6" id="KW-0812">Transmembrane</keyword>
<dbReference type="SUPFAM" id="SSF81452">
    <property type="entry name" value="Cytochrome c oxidase subunit III-like"/>
    <property type="match status" value="1"/>
</dbReference>
<evidence type="ECO:0000256" key="5">
    <source>
        <dbReference type="ARBA" id="ARBA00023136"/>
    </source>
</evidence>
<dbReference type="PANTHER" id="PTHR11403">
    <property type="entry name" value="CYTOCHROME C OXIDASE SUBUNIT III"/>
    <property type="match status" value="1"/>
</dbReference>
<dbReference type="EMBL" id="BJVF01000001">
    <property type="protein sequence ID" value="GEL09610.1"/>
    <property type="molecule type" value="Genomic_DNA"/>
</dbReference>
<dbReference type="Proteomes" id="UP000321579">
    <property type="component" value="Unassembled WGS sequence"/>
</dbReference>